<dbReference type="Proteomes" id="UP000253314">
    <property type="component" value="Unassembled WGS sequence"/>
</dbReference>
<evidence type="ECO:0000256" key="2">
    <source>
        <dbReference type="ARBA" id="ARBA00022840"/>
    </source>
</evidence>
<dbReference type="SUPFAM" id="SSF52540">
    <property type="entry name" value="P-loop containing nucleoside triphosphate hydrolases"/>
    <property type="match status" value="1"/>
</dbReference>
<keyword evidence="1" id="KW-0547">Nucleotide-binding</keyword>
<evidence type="ECO:0000259" key="3">
    <source>
        <dbReference type="SMART" id="SM00382"/>
    </source>
</evidence>
<protein>
    <submittedName>
        <fullName evidence="4">Stage III sporulation protein AA</fullName>
    </submittedName>
</protein>
<name>A0A366XW22_9BACI</name>
<gene>
    <name evidence="4" type="primary">spoIIIAA</name>
    <name evidence="4" type="ORF">DS031_06190</name>
</gene>
<dbReference type="OrthoDB" id="9768243at2"/>
<keyword evidence="2" id="KW-0067">ATP-binding</keyword>
<dbReference type="InterPro" id="IPR014217">
    <property type="entry name" value="Spore_III_AA"/>
</dbReference>
<dbReference type="InterPro" id="IPR003593">
    <property type="entry name" value="AAA+_ATPase"/>
</dbReference>
<accession>A0A366XW22</accession>
<dbReference type="InterPro" id="IPR027417">
    <property type="entry name" value="P-loop_NTPase"/>
</dbReference>
<evidence type="ECO:0000256" key="1">
    <source>
        <dbReference type="ARBA" id="ARBA00022741"/>
    </source>
</evidence>
<dbReference type="RefSeq" id="WP_113805054.1">
    <property type="nucleotide sequence ID" value="NZ_QOCW01000004.1"/>
</dbReference>
<dbReference type="AlphaFoldDB" id="A0A366XW22"/>
<dbReference type="Gene3D" id="3.40.50.300">
    <property type="entry name" value="P-loop containing nucleotide triphosphate hydrolases"/>
    <property type="match status" value="1"/>
</dbReference>
<dbReference type="InterPro" id="IPR045735">
    <property type="entry name" value="Spore_III_AA_AAA+_ATPase"/>
</dbReference>
<dbReference type="PANTHER" id="PTHR20953:SF3">
    <property type="entry name" value="P-LOOP CONTAINING NUCLEOSIDE TRIPHOSPHATE HYDROLASES SUPERFAMILY PROTEIN"/>
    <property type="match status" value="1"/>
</dbReference>
<dbReference type="NCBIfam" id="TIGR02858">
    <property type="entry name" value="spore_III_AA"/>
    <property type="match status" value="1"/>
</dbReference>
<evidence type="ECO:0000313" key="4">
    <source>
        <dbReference type="EMBL" id="RBW70600.1"/>
    </source>
</evidence>
<feature type="domain" description="AAA+ ATPase" evidence="3">
    <location>
        <begin position="140"/>
        <end position="289"/>
    </location>
</feature>
<sequence length="314" mass="35235">MEDVLHVLPKPIQALLESYPPLQRNSIEEIRIRINRPLEVIISGCPIYPKKNDKMHIVSMEDAVHLLNKLSHYSLYALEEEVKRGYITIRGGHRVGLAGKVITEKGHVKAIKEIGSYNIRIARQKIGAAVPYVPFLYGKEWMNTLIVGPPQTGKTTFLRDLARIISSGDVKNNISSLKVGIVDERSEIAAAVKGVPQHDLGHRVDVLDACPKAEGMMMMIRSMSPDVLIVDEIGRQEDSEAILEAMNAGIKMIMTVHGNSLEDLYKRPTIRPLLEHTLFERIIELTREKTPGIIKRIRSSSGKDVTELKRMTVL</sequence>
<dbReference type="SMART" id="SM00382">
    <property type="entry name" value="AAA"/>
    <property type="match status" value="1"/>
</dbReference>
<reference evidence="4 5" key="1">
    <citation type="submission" date="2018-07" db="EMBL/GenBank/DDBJ databases">
        <title>Lottiidibacillus patelloidae gen. nov., sp. nov., isolated from the intestinal tract of a marine limpet and the reclassification of B. taeanensis BH030017T, B. algicola KMM 3737T and B. hwajinpoensis SW-72T as genus Lottiidibacillus.</title>
        <authorList>
            <person name="Liu R."/>
            <person name="Huang Z."/>
        </authorList>
    </citation>
    <scope>NUCLEOTIDE SEQUENCE [LARGE SCALE GENOMIC DNA]</scope>
    <source>
        <strain evidence="4 5">BH030017</strain>
    </source>
</reference>
<proteinExistence type="predicted"/>
<dbReference type="PANTHER" id="PTHR20953">
    <property type="entry name" value="KINASE-RELATED"/>
    <property type="match status" value="1"/>
</dbReference>
<comment type="caution">
    <text evidence="4">The sequence shown here is derived from an EMBL/GenBank/DDBJ whole genome shotgun (WGS) entry which is preliminary data.</text>
</comment>
<dbReference type="Pfam" id="PF19568">
    <property type="entry name" value="Spore_III_AA"/>
    <property type="match status" value="1"/>
</dbReference>
<dbReference type="GO" id="GO:0005524">
    <property type="term" value="F:ATP binding"/>
    <property type="evidence" value="ECO:0007669"/>
    <property type="project" value="UniProtKB-KW"/>
</dbReference>
<evidence type="ECO:0000313" key="5">
    <source>
        <dbReference type="Proteomes" id="UP000253314"/>
    </source>
</evidence>
<dbReference type="CDD" id="cd00009">
    <property type="entry name" value="AAA"/>
    <property type="match status" value="1"/>
</dbReference>
<dbReference type="EMBL" id="QOCW01000004">
    <property type="protein sequence ID" value="RBW70600.1"/>
    <property type="molecule type" value="Genomic_DNA"/>
</dbReference>
<organism evidence="4 5">
    <name type="scientific">Bacillus taeanensis</name>
    <dbReference type="NCBI Taxonomy" id="273032"/>
    <lineage>
        <taxon>Bacteria</taxon>
        <taxon>Bacillati</taxon>
        <taxon>Bacillota</taxon>
        <taxon>Bacilli</taxon>
        <taxon>Bacillales</taxon>
        <taxon>Bacillaceae</taxon>
        <taxon>Bacillus</taxon>
    </lineage>
</organism>
<keyword evidence="5" id="KW-1185">Reference proteome</keyword>